<evidence type="ECO:0008006" key="2">
    <source>
        <dbReference type="Google" id="ProtNLM"/>
    </source>
</evidence>
<organism evidence="1">
    <name type="scientific">uncultured Mycobacteriales bacterium</name>
    <dbReference type="NCBI Taxonomy" id="581187"/>
    <lineage>
        <taxon>Bacteria</taxon>
        <taxon>Bacillati</taxon>
        <taxon>Actinomycetota</taxon>
        <taxon>Actinomycetes</taxon>
        <taxon>Mycobacteriales</taxon>
        <taxon>environmental samples</taxon>
    </lineage>
</organism>
<dbReference type="AlphaFoldDB" id="A0A6J4I448"/>
<sequence length="100" mass="10466">MTVLVTLATIAPEHVEAVEDAGRRLFAAVDAAGPADFRYAVCRLPDGTYLTLLEVPDSGNPLTALPEYHDFVTGLRGWLAAPTTGGPATVIGSYRVLGPA</sequence>
<gene>
    <name evidence="1" type="ORF">AVDCRST_MAG41-1485</name>
</gene>
<accession>A0A6J4I448</accession>
<protein>
    <recommendedName>
        <fullName evidence="2">ABM domain-containing protein</fullName>
    </recommendedName>
</protein>
<proteinExistence type="predicted"/>
<name>A0A6J4I448_9ACTN</name>
<evidence type="ECO:0000313" key="1">
    <source>
        <dbReference type="EMBL" id="CAA9239742.1"/>
    </source>
</evidence>
<reference evidence="1" key="1">
    <citation type="submission" date="2020-02" db="EMBL/GenBank/DDBJ databases">
        <authorList>
            <person name="Meier V. D."/>
        </authorList>
    </citation>
    <scope>NUCLEOTIDE SEQUENCE</scope>
    <source>
        <strain evidence="1">AVDCRST_MAG41</strain>
    </source>
</reference>
<dbReference type="EMBL" id="CADCTP010000128">
    <property type="protein sequence ID" value="CAA9239742.1"/>
    <property type="molecule type" value="Genomic_DNA"/>
</dbReference>